<dbReference type="AlphaFoldDB" id="A0A653E550"/>
<accession>A0A653E550</accession>
<evidence type="ECO:0008006" key="3">
    <source>
        <dbReference type="Google" id="ProtNLM"/>
    </source>
</evidence>
<gene>
    <name evidence="2" type="ORF">PMYSY11_2822</name>
</gene>
<dbReference type="InterPro" id="IPR025489">
    <property type="entry name" value="DUF4381"/>
</dbReference>
<dbReference type="RefSeq" id="WP_150548588.1">
    <property type="nucleotide sequence ID" value="NZ_LR215729.2"/>
</dbReference>
<organism evidence="2">
    <name type="scientific">Pseudomonas marincola</name>
    <dbReference type="NCBI Taxonomy" id="437900"/>
    <lineage>
        <taxon>Bacteria</taxon>
        <taxon>Pseudomonadati</taxon>
        <taxon>Pseudomonadota</taxon>
        <taxon>Gammaproteobacteria</taxon>
        <taxon>Pseudomonadales</taxon>
        <taxon>Pseudomonadaceae</taxon>
        <taxon>Pseudomonas</taxon>
    </lineage>
</organism>
<keyword evidence="1" id="KW-0472">Membrane</keyword>
<keyword evidence="1" id="KW-0812">Transmembrane</keyword>
<name>A0A653E550_9PSED</name>
<reference evidence="2" key="1">
    <citation type="submission" date="2019-02" db="EMBL/GenBank/DDBJ databases">
        <authorList>
            <consortium name="Genoscope - CEA"/>
            <person name="William W."/>
        </authorList>
    </citation>
    <scope>NUCLEOTIDE SEQUENCE [LARGE SCALE GENOMIC DNA]</scope>
    <source>
        <strain evidence="2">YSy11</strain>
    </source>
</reference>
<protein>
    <recommendedName>
        <fullName evidence="3">Alpha-2 type XI collagen</fullName>
    </recommendedName>
</protein>
<sequence length="165" mass="18670">MSSDSPLISQLIELPLPEPISYLPQTWGWLALLALIGAVALIYAWRRVQRWRRNRYRREALQQWQQLNQQAQSSDPTQAVAALRELPELLKRTALSMPTNPPVAELSGARWQAFLAKTSAQPLPENFATQLALLSYAPAARLEQLDAQQLLATSRHWLETHNVAV</sequence>
<feature type="transmembrane region" description="Helical" evidence="1">
    <location>
        <begin position="26"/>
        <end position="45"/>
    </location>
</feature>
<dbReference type="Pfam" id="PF14316">
    <property type="entry name" value="DUF4381"/>
    <property type="match status" value="1"/>
</dbReference>
<evidence type="ECO:0000256" key="1">
    <source>
        <dbReference type="SAM" id="Phobius"/>
    </source>
</evidence>
<keyword evidence="1" id="KW-1133">Transmembrane helix</keyword>
<dbReference type="EMBL" id="LR215729">
    <property type="protein sequence ID" value="VEV97867.1"/>
    <property type="molecule type" value="Genomic_DNA"/>
</dbReference>
<proteinExistence type="predicted"/>
<evidence type="ECO:0000313" key="2">
    <source>
        <dbReference type="EMBL" id="VEV97867.1"/>
    </source>
</evidence>